<accession>A0A420XVF7</accession>
<dbReference type="AlphaFoldDB" id="A0A420XVF7"/>
<dbReference type="Proteomes" id="UP000281955">
    <property type="component" value="Unassembled WGS sequence"/>
</dbReference>
<dbReference type="SUPFAM" id="SSF55729">
    <property type="entry name" value="Acyl-CoA N-acyltransferases (Nat)"/>
    <property type="match status" value="1"/>
</dbReference>
<name>A0A420XVF7_9ACTN</name>
<comment type="caution">
    <text evidence="3">The sequence shown here is derived from an EMBL/GenBank/DDBJ whole genome shotgun (WGS) entry which is preliminary data.</text>
</comment>
<dbReference type="InterPro" id="IPR031165">
    <property type="entry name" value="GNAT_YJDJ"/>
</dbReference>
<keyword evidence="4" id="KW-1185">Reference proteome</keyword>
<dbReference type="CDD" id="cd04301">
    <property type="entry name" value="NAT_SF"/>
    <property type="match status" value="1"/>
</dbReference>
<dbReference type="PANTHER" id="PTHR31435">
    <property type="entry name" value="PROTEIN NATD1"/>
    <property type="match status" value="1"/>
</dbReference>
<reference evidence="3 4" key="1">
    <citation type="submission" date="2018-10" db="EMBL/GenBank/DDBJ databases">
        <title>Genomic Encyclopedia of Archaeal and Bacterial Type Strains, Phase II (KMG-II): from individual species to whole genera.</title>
        <authorList>
            <person name="Goeker M."/>
        </authorList>
    </citation>
    <scope>NUCLEOTIDE SEQUENCE [LARGE SCALE GENOMIC DNA]</scope>
    <source>
        <strain evidence="3 4">RP-AC37</strain>
    </source>
</reference>
<dbReference type="InParanoid" id="A0A420XVF7"/>
<sequence>MSEQSQPSVVDAPEAHRYELRLGDEVAGYAAYELDGSTMVITHTVVEPAHEGQGLGSTLAHDALTDARRRGLEVVAQCPFVSAYVERHQEFADLVVER</sequence>
<dbReference type="RefSeq" id="WP_121191397.1">
    <property type="nucleotide sequence ID" value="NZ_RBWV01000001.1"/>
</dbReference>
<dbReference type="OrthoDB" id="5405911at2"/>
<dbReference type="EMBL" id="RBWV01000001">
    <property type="protein sequence ID" value="RKS84200.1"/>
    <property type="molecule type" value="Genomic_DNA"/>
</dbReference>
<organism evidence="3 4">
    <name type="scientific">Motilibacter peucedani</name>
    <dbReference type="NCBI Taxonomy" id="598650"/>
    <lineage>
        <taxon>Bacteria</taxon>
        <taxon>Bacillati</taxon>
        <taxon>Actinomycetota</taxon>
        <taxon>Actinomycetes</taxon>
        <taxon>Motilibacterales</taxon>
        <taxon>Motilibacteraceae</taxon>
        <taxon>Motilibacter</taxon>
    </lineage>
</organism>
<evidence type="ECO:0000259" key="1">
    <source>
        <dbReference type="PROSITE" id="PS51186"/>
    </source>
</evidence>
<evidence type="ECO:0000259" key="2">
    <source>
        <dbReference type="PROSITE" id="PS51729"/>
    </source>
</evidence>
<feature type="domain" description="N-acetyltransferase" evidence="1">
    <location>
        <begin position="1"/>
        <end position="98"/>
    </location>
</feature>
<dbReference type="InterPro" id="IPR045057">
    <property type="entry name" value="Gcn5-rel_NAT"/>
</dbReference>
<evidence type="ECO:0000313" key="4">
    <source>
        <dbReference type="Proteomes" id="UP000281955"/>
    </source>
</evidence>
<dbReference type="GO" id="GO:0016747">
    <property type="term" value="F:acyltransferase activity, transferring groups other than amino-acyl groups"/>
    <property type="evidence" value="ECO:0007669"/>
    <property type="project" value="InterPro"/>
</dbReference>
<feature type="domain" description="N-acetyltransferase" evidence="2">
    <location>
        <begin position="10"/>
        <end position="96"/>
    </location>
</feature>
<dbReference type="PROSITE" id="PS51186">
    <property type="entry name" value="GNAT"/>
    <property type="match status" value="1"/>
</dbReference>
<dbReference type="InterPro" id="IPR016181">
    <property type="entry name" value="Acyl_CoA_acyltransferase"/>
</dbReference>
<protein>
    <submittedName>
        <fullName evidence="3">Uncharacterized protein</fullName>
    </submittedName>
</protein>
<evidence type="ECO:0000313" key="3">
    <source>
        <dbReference type="EMBL" id="RKS84200.1"/>
    </source>
</evidence>
<dbReference type="Pfam" id="PF14542">
    <property type="entry name" value="Acetyltransf_CG"/>
    <property type="match status" value="1"/>
</dbReference>
<dbReference type="Gene3D" id="3.40.630.30">
    <property type="match status" value="1"/>
</dbReference>
<dbReference type="InterPro" id="IPR000182">
    <property type="entry name" value="GNAT_dom"/>
</dbReference>
<gene>
    <name evidence="3" type="ORF">CLV35_0016</name>
</gene>
<dbReference type="PANTHER" id="PTHR31435:SF10">
    <property type="entry name" value="BSR4717 PROTEIN"/>
    <property type="match status" value="1"/>
</dbReference>
<dbReference type="PROSITE" id="PS51729">
    <property type="entry name" value="GNAT_YJDJ"/>
    <property type="match status" value="1"/>
</dbReference>
<proteinExistence type="predicted"/>